<evidence type="ECO:0000313" key="4">
    <source>
        <dbReference type="Proteomes" id="UP001149821"/>
    </source>
</evidence>
<feature type="domain" description="Amidohydrolase-related" evidence="2">
    <location>
        <begin position="4"/>
        <end position="281"/>
    </location>
</feature>
<evidence type="ECO:0000256" key="1">
    <source>
        <dbReference type="ARBA" id="ARBA00038310"/>
    </source>
</evidence>
<keyword evidence="4" id="KW-1185">Reference proteome</keyword>
<dbReference type="PANTHER" id="PTHR43569">
    <property type="entry name" value="AMIDOHYDROLASE"/>
    <property type="match status" value="1"/>
</dbReference>
<reference evidence="3" key="1">
    <citation type="submission" date="2021-12" db="EMBL/GenBank/DDBJ databases">
        <title>Enterovibrio ZSDZ35 sp. nov. and Enterovibrio ZSDZ42 sp. nov., isolated from coastal seawater in Qingdao.</title>
        <authorList>
            <person name="Zhang P."/>
        </authorList>
    </citation>
    <scope>NUCLEOTIDE SEQUENCE</scope>
    <source>
        <strain evidence="3">ZSDZ35</strain>
    </source>
</reference>
<name>A0ABT5QJX6_9GAMM</name>
<protein>
    <submittedName>
        <fullName evidence="3">Amidohydrolase family protein</fullName>
    </submittedName>
</protein>
<evidence type="ECO:0000313" key="3">
    <source>
        <dbReference type="EMBL" id="MDD1781288.1"/>
    </source>
</evidence>
<dbReference type="Proteomes" id="UP001149821">
    <property type="component" value="Unassembled WGS sequence"/>
</dbReference>
<organism evidence="3 4">
    <name type="scientific">Enterovibrio qingdaonensis</name>
    <dbReference type="NCBI Taxonomy" id="2899818"/>
    <lineage>
        <taxon>Bacteria</taxon>
        <taxon>Pseudomonadati</taxon>
        <taxon>Pseudomonadota</taxon>
        <taxon>Gammaproteobacteria</taxon>
        <taxon>Vibrionales</taxon>
        <taxon>Vibrionaceae</taxon>
        <taxon>Enterovibrio</taxon>
    </lineage>
</organism>
<dbReference type="Pfam" id="PF04909">
    <property type="entry name" value="Amidohydro_2"/>
    <property type="match status" value="1"/>
</dbReference>
<dbReference type="EMBL" id="JAJUBB010000005">
    <property type="protein sequence ID" value="MDD1781288.1"/>
    <property type="molecule type" value="Genomic_DNA"/>
</dbReference>
<dbReference type="RefSeq" id="WP_274141674.1">
    <property type="nucleotide sequence ID" value="NZ_JAJUBB010000005.1"/>
</dbReference>
<dbReference type="InterPro" id="IPR032466">
    <property type="entry name" value="Metal_Hydrolase"/>
</dbReference>
<comment type="caution">
    <text evidence="3">The sequence shown here is derived from an EMBL/GenBank/DDBJ whole genome shotgun (WGS) entry which is preliminary data.</text>
</comment>
<sequence length="281" mass="32373">MKIIDPHLHLFSLEDGNYGWLKPQNPPFWTDKTIIHRDFHEKDLSLDSPLALTGFVHVEAGFDNAQPWREIEWLEASCYLPFKSIACVDLTLPQDAFAVLVDKLTQYQTVVGVRHILDDDAVRLLNLASVQDNLRTLAENNLIFEAQFDANDTQAVEAFFDTTRQHADLQFVLNHAGFPPSENDKPWEINLQRLSKSKNLWVKASGWEMSDRHFSVKTMLERINALIACLGEERVMLASNFPLTLFRTTYSGLWADYLALPYSEMTLKKLCFENANQCYRF</sequence>
<dbReference type="SUPFAM" id="SSF51556">
    <property type="entry name" value="Metallo-dependent hydrolases"/>
    <property type="match status" value="1"/>
</dbReference>
<evidence type="ECO:0000259" key="2">
    <source>
        <dbReference type="Pfam" id="PF04909"/>
    </source>
</evidence>
<proteinExistence type="inferred from homology"/>
<accession>A0ABT5QJX6</accession>
<dbReference type="InterPro" id="IPR052350">
    <property type="entry name" value="Metallo-dep_Lactonases"/>
</dbReference>
<dbReference type="PANTHER" id="PTHR43569:SF2">
    <property type="entry name" value="AMIDOHYDROLASE-RELATED DOMAIN-CONTAINING PROTEIN"/>
    <property type="match status" value="1"/>
</dbReference>
<dbReference type="InterPro" id="IPR006680">
    <property type="entry name" value="Amidohydro-rel"/>
</dbReference>
<gene>
    <name evidence="3" type="ORF">LRP49_08715</name>
</gene>
<dbReference type="Gene3D" id="3.20.20.140">
    <property type="entry name" value="Metal-dependent hydrolases"/>
    <property type="match status" value="1"/>
</dbReference>
<comment type="similarity">
    <text evidence="1">Belongs to the metallo-dependent hydrolases superfamily.</text>
</comment>